<accession>A0A382LG65</accession>
<dbReference type="AlphaFoldDB" id="A0A382LG65"/>
<dbReference type="Pfam" id="PF13409">
    <property type="entry name" value="GST_N_2"/>
    <property type="match status" value="1"/>
</dbReference>
<dbReference type="Gene3D" id="1.20.1050.10">
    <property type="match status" value="1"/>
</dbReference>
<reference evidence="2" key="1">
    <citation type="submission" date="2018-05" db="EMBL/GenBank/DDBJ databases">
        <authorList>
            <person name="Lanie J.A."/>
            <person name="Ng W.-L."/>
            <person name="Kazmierczak K.M."/>
            <person name="Andrzejewski T.M."/>
            <person name="Davidsen T.M."/>
            <person name="Wayne K.J."/>
            <person name="Tettelin H."/>
            <person name="Glass J.I."/>
            <person name="Rusch D."/>
            <person name="Podicherti R."/>
            <person name="Tsui H.-C.T."/>
            <person name="Winkler M.E."/>
        </authorList>
    </citation>
    <scope>NUCLEOTIDE SEQUENCE</scope>
</reference>
<evidence type="ECO:0000259" key="1">
    <source>
        <dbReference type="PROSITE" id="PS50404"/>
    </source>
</evidence>
<proteinExistence type="predicted"/>
<dbReference type="PROSITE" id="PS50404">
    <property type="entry name" value="GST_NTER"/>
    <property type="match status" value="1"/>
</dbReference>
<dbReference type="GO" id="GO:0005737">
    <property type="term" value="C:cytoplasm"/>
    <property type="evidence" value="ECO:0007669"/>
    <property type="project" value="TreeGrafter"/>
</dbReference>
<dbReference type="SUPFAM" id="SSF52833">
    <property type="entry name" value="Thioredoxin-like"/>
    <property type="match status" value="1"/>
</dbReference>
<protein>
    <recommendedName>
        <fullName evidence="1">GST N-terminal domain-containing protein</fullName>
    </recommendedName>
</protein>
<dbReference type="EMBL" id="UINC01086579">
    <property type="protein sequence ID" value="SVC35173.1"/>
    <property type="molecule type" value="Genomic_DNA"/>
</dbReference>
<feature type="non-terminal residue" evidence="2">
    <location>
        <position position="123"/>
    </location>
</feature>
<feature type="domain" description="GST N-terminal" evidence="1">
    <location>
        <begin position="1"/>
        <end position="82"/>
    </location>
</feature>
<dbReference type="CDD" id="cd03049">
    <property type="entry name" value="GST_N_3"/>
    <property type="match status" value="1"/>
</dbReference>
<dbReference type="PANTHER" id="PTHR43968:SF6">
    <property type="entry name" value="GLUTATHIONE S-TRANSFERASE OMEGA"/>
    <property type="match status" value="1"/>
</dbReference>
<dbReference type="InterPro" id="IPR050983">
    <property type="entry name" value="GST_Omega/HSP26"/>
</dbReference>
<dbReference type="InterPro" id="IPR004045">
    <property type="entry name" value="Glutathione_S-Trfase_N"/>
</dbReference>
<organism evidence="2">
    <name type="scientific">marine metagenome</name>
    <dbReference type="NCBI Taxonomy" id="408172"/>
    <lineage>
        <taxon>unclassified sequences</taxon>
        <taxon>metagenomes</taxon>
        <taxon>ecological metagenomes</taxon>
    </lineage>
</organism>
<name>A0A382LG65_9ZZZZ</name>
<gene>
    <name evidence="2" type="ORF">METZ01_LOCUS288027</name>
</gene>
<evidence type="ECO:0000313" key="2">
    <source>
        <dbReference type="EMBL" id="SVC35173.1"/>
    </source>
</evidence>
<dbReference type="PANTHER" id="PTHR43968">
    <property type="match status" value="1"/>
</dbReference>
<dbReference type="InterPro" id="IPR036249">
    <property type="entry name" value="Thioredoxin-like_sf"/>
</dbReference>
<sequence>MKLVGSAPSPFVRKVLIVAIEIGVFDKIDRIFPKTTPIAPNDQLIRVNPLAKMPALITQSGATLYDSRVICEYLDSLHQGNRMFPEGLEDRWKALRLQALGDGLLDAAVSIRYETILRPQNKY</sequence>
<dbReference type="Gene3D" id="3.40.30.10">
    <property type="entry name" value="Glutaredoxin"/>
    <property type="match status" value="1"/>
</dbReference>